<gene>
    <name evidence="2" type="ORF">CIG1485E_1683</name>
</gene>
<sequence>MLVLVKTLIFLATLAYPFFVVLNLGFLSGVLLLLAILWGVRAWLENRIFYLFSLFFVVVYFLNDLKFLYPVAVNLAFLGIFLYSLKDEAIITKFARLKQKDLPIKAINYTRNLTKIWIVFFALNAGICLALAFINEHIWMIYCGFVSYLLVGVLLVGEIIYRKIFVR</sequence>
<protein>
    <submittedName>
        <fullName evidence="2">Hypothetical membrane protein</fullName>
    </submittedName>
</protein>
<dbReference type="EMBL" id="CP009043">
    <property type="protein sequence ID" value="AII15492.1"/>
    <property type="molecule type" value="Genomic_DNA"/>
</dbReference>
<feature type="transmembrane region" description="Helical" evidence="1">
    <location>
        <begin position="47"/>
        <end position="62"/>
    </location>
</feature>
<evidence type="ECO:0000256" key="1">
    <source>
        <dbReference type="SAM" id="Phobius"/>
    </source>
</evidence>
<organism evidence="2 3">
    <name type="scientific">Campylobacter iguaniorum</name>
    <dbReference type="NCBI Taxonomy" id="1244531"/>
    <lineage>
        <taxon>Bacteria</taxon>
        <taxon>Pseudomonadati</taxon>
        <taxon>Campylobacterota</taxon>
        <taxon>Epsilonproteobacteria</taxon>
        <taxon>Campylobacterales</taxon>
        <taxon>Campylobacteraceae</taxon>
        <taxon>Campylobacter</taxon>
    </lineage>
</organism>
<keyword evidence="1" id="KW-0812">Transmembrane</keyword>
<feature type="transmembrane region" description="Helical" evidence="1">
    <location>
        <begin position="14"/>
        <end position="40"/>
    </location>
</feature>
<name>A0A076FDM3_9BACT</name>
<feature type="transmembrane region" description="Helical" evidence="1">
    <location>
        <begin position="68"/>
        <end position="85"/>
    </location>
</feature>
<feature type="transmembrane region" description="Helical" evidence="1">
    <location>
        <begin position="116"/>
        <end position="133"/>
    </location>
</feature>
<reference evidence="3" key="1">
    <citation type="journal article" date="2014" name="Genome Announc.">
        <title>Complete Genome Sequence of Campylobacter iguaniorum Strain 1485ET, Isolated from a Bearded Dragon (Pogona vitticeps).</title>
        <authorList>
            <person name="Gilbert M.J."/>
            <person name="Miller W.G."/>
            <person name="Yee E."/>
            <person name="Kik M."/>
            <person name="Wagenaar J.A."/>
            <person name="Duim B."/>
        </authorList>
    </citation>
    <scope>NUCLEOTIDE SEQUENCE [LARGE SCALE GENOMIC DNA]</scope>
    <source>
        <strain evidence="3">1485E</strain>
    </source>
</reference>
<evidence type="ECO:0000313" key="2">
    <source>
        <dbReference type="EMBL" id="AII15492.1"/>
    </source>
</evidence>
<evidence type="ECO:0000313" key="3">
    <source>
        <dbReference type="Proteomes" id="UP000028486"/>
    </source>
</evidence>
<keyword evidence="1" id="KW-1133">Transmembrane helix</keyword>
<keyword evidence="3" id="KW-1185">Reference proteome</keyword>
<dbReference type="Proteomes" id="UP000028486">
    <property type="component" value="Chromosome"/>
</dbReference>
<dbReference type="AlphaFoldDB" id="A0A076FDM3"/>
<accession>A0A076FDM3</accession>
<feature type="transmembrane region" description="Helical" evidence="1">
    <location>
        <begin position="139"/>
        <end position="161"/>
    </location>
</feature>
<dbReference type="eggNOG" id="COG4648">
    <property type="taxonomic scope" value="Bacteria"/>
</dbReference>
<keyword evidence="1" id="KW-0472">Membrane</keyword>
<dbReference type="OrthoDB" id="8537043at2"/>
<dbReference type="HOGENOM" id="CLU_108379_0_0_7"/>
<dbReference type="KEGG" id="caj:CIG1485E_1683"/>
<dbReference type="RefSeq" id="WP_038455396.1">
    <property type="nucleotide sequence ID" value="NZ_CP009043.1"/>
</dbReference>
<proteinExistence type="predicted"/>